<reference evidence="12" key="1">
    <citation type="submission" date="2021-02" db="EMBL/GenBank/DDBJ databases">
        <authorList>
            <person name="Steward A R."/>
        </authorList>
    </citation>
    <scope>NUCLEOTIDE SEQUENCE</scope>
</reference>
<evidence type="ECO:0000313" key="13">
    <source>
        <dbReference type="Proteomes" id="UP000663880"/>
    </source>
</evidence>
<feature type="transmembrane region" description="Helical" evidence="10">
    <location>
        <begin position="545"/>
        <end position="565"/>
    </location>
</feature>
<dbReference type="InterPro" id="IPR036259">
    <property type="entry name" value="MFS_trans_sf"/>
</dbReference>
<feature type="domain" description="Major facilitator superfamily associated" evidence="11">
    <location>
        <begin position="21"/>
        <end position="638"/>
    </location>
</feature>
<feature type="transmembrane region" description="Helical" evidence="10">
    <location>
        <begin position="606"/>
        <end position="629"/>
    </location>
</feature>
<evidence type="ECO:0000256" key="2">
    <source>
        <dbReference type="ARBA" id="ARBA00004141"/>
    </source>
</evidence>
<feature type="transmembrane region" description="Helical" evidence="10">
    <location>
        <begin position="479"/>
        <end position="498"/>
    </location>
</feature>
<dbReference type="InterPro" id="IPR024989">
    <property type="entry name" value="MFS_assoc_dom"/>
</dbReference>
<feature type="transmembrane region" description="Helical" evidence="10">
    <location>
        <begin position="21"/>
        <end position="41"/>
    </location>
</feature>
<dbReference type="InterPro" id="IPR051717">
    <property type="entry name" value="MFS_MFSD6"/>
</dbReference>
<dbReference type="Pfam" id="PF12832">
    <property type="entry name" value="MFS_1_like"/>
    <property type="match status" value="1"/>
</dbReference>
<evidence type="ECO:0000256" key="3">
    <source>
        <dbReference type="ARBA" id="ARBA00005241"/>
    </source>
</evidence>
<feature type="transmembrane region" description="Helical" evidence="10">
    <location>
        <begin position="85"/>
        <end position="104"/>
    </location>
</feature>
<feature type="transmembrane region" description="Helical" evidence="10">
    <location>
        <begin position="510"/>
        <end position="533"/>
    </location>
</feature>
<keyword evidence="9 10" id="KW-0472">Membrane</keyword>
<feature type="transmembrane region" description="Helical" evidence="10">
    <location>
        <begin position="407"/>
        <end position="428"/>
    </location>
</feature>
<dbReference type="PANTHER" id="PTHR16172:SF35">
    <property type="entry name" value="MAJOR FACILITATOR SUPERFAMILY (MFS) PROFILE DOMAIN-CONTAINING PROTEIN"/>
    <property type="match status" value="1"/>
</dbReference>
<evidence type="ECO:0000259" key="11">
    <source>
        <dbReference type="Pfam" id="PF12832"/>
    </source>
</evidence>
<keyword evidence="7" id="KW-0862">Zinc</keyword>
<organism evidence="12 13">
    <name type="scientific">Pieris macdunnoughi</name>
    <dbReference type="NCBI Taxonomy" id="345717"/>
    <lineage>
        <taxon>Eukaryota</taxon>
        <taxon>Metazoa</taxon>
        <taxon>Ecdysozoa</taxon>
        <taxon>Arthropoda</taxon>
        <taxon>Hexapoda</taxon>
        <taxon>Insecta</taxon>
        <taxon>Pterygota</taxon>
        <taxon>Neoptera</taxon>
        <taxon>Endopterygota</taxon>
        <taxon>Lepidoptera</taxon>
        <taxon>Glossata</taxon>
        <taxon>Ditrysia</taxon>
        <taxon>Papilionoidea</taxon>
        <taxon>Pieridae</taxon>
        <taxon>Pierinae</taxon>
        <taxon>Pieris</taxon>
    </lineage>
</organism>
<comment type="cofactor">
    <cofactor evidence="1">
        <name>Zn(2+)</name>
        <dbReference type="ChEBI" id="CHEBI:29105"/>
    </cofactor>
</comment>
<evidence type="ECO:0000256" key="8">
    <source>
        <dbReference type="ARBA" id="ARBA00022989"/>
    </source>
</evidence>
<dbReference type="InterPro" id="IPR057247">
    <property type="entry name" value="CARBOXYPEPT_ZN_2"/>
</dbReference>
<keyword evidence="6" id="KW-0479">Metal-binding</keyword>
<dbReference type="CDD" id="cd17335">
    <property type="entry name" value="MFS_MFSD6"/>
    <property type="match status" value="1"/>
</dbReference>
<dbReference type="Proteomes" id="UP000663880">
    <property type="component" value="Unassembled WGS sequence"/>
</dbReference>
<protein>
    <recommendedName>
        <fullName evidence="11">Major facilitator superfamily associated domain-containing protein</fullName>
    </recommendedName>
</protein>
<feature type="transmembrane region" description="Helical" evidence="10">
    <location>
        <begin position="440"/>
        <end position="459"/>
    </location>
</feature>
<comment type="similarity">
    <text evidence="3">Belongs to the major facilitator superfamily. MFSD6 family.</text>
</comment>
<comment type="caution">
    <text evidence="12">The sequence shown here is derived from an EMBL/GenBank/DDBJ whole genome shotgun (WGS) entry which is preliminary data.</text>
</comment>
<gene>
    <name evidence="12" type="ORF">PMACD_LOCUS3066</name>
</gene>
<comment type="similarity">
    <text evidence="4">Belongs to the peptidase M14 family.</text>
</comment>
<evidence type="ECO:0000256" key="9">
    <source>
        <dbReference type="ARBA" id="ARBA00023136"/>
    </source>
</evidence>
<feature type="transmembrane region" description="Helical" evidence="10">
    <location>
        <begin position="61"/>
        <end position="78"/>
    </location>
</feature>
<evidence type="ECO:0000256" key="1">
    <source>
        <dbReference type="ARBA" id="ARBA00001947"/>
    </source>
</evidence>
<accession>A0A821NWQ3</accession>
<evidence type="ECO:0000313" key="12">
    <source>
        <dbReference type="EMBL" id="CAF4794290.1"/>
    </source>
</evidence>
<keyword evidence="13" id="KW-1185">Reference proteome</keyword>
<dbReference type="PANTHER" id="PTHR16172">
    <property type="entry name" value="MAJOR FACILITATOR SUPERFAMILY DOMAIN-CONTAINING PROTEIN 6-LIKE"/>
    <property type="match status" value="1"/>
</dbReference>
<feature type="transmembrane region" description="Helical" evidence="10">
    <location>
        <begin position="635"/>
        <end position="654"/>
    </location>
</feature>
<feature type="transmembrane region" description="Helical" evidence="10">
    <location>
        <begin position="571"/>
        <end position="594"/>
    </location>
</feature>
<dbReference type="Gene3D" id="1.20.1250.20">
    <property type="entry name" value="MFS general substrate transporter like domains"/>
    <property type="match status" value="3"/>
</dbReference>
<dbReference type="OrthoDB" id="10061976at2759"/>
<keyword evidence="8 10" id="KW-1133">Transmembrane helix</keyword>
<evidence type="ECO:0000256" key="6">
    <source>
        <dbReference type="ARBA" id="ARBA00022723"/>
    </source>
</evidence>
<evidence type="ECO:0000256" key="4">
    <source>
        <dbReference type="ARBA" id="ARBA00005988"/>
    </source>
</evidence>
<dbReference type="GO" id="GO:0046872">
    <property type="term" value="F:metal ion binding"/>
    <property type="evidence" value="ECO:0007669"/>
    <property type="project" value="UniProtKB-KW"/>
</dbReference>
<dbReference type="PROSITE" id="PS00133">
    <property type="entry name" value="CARBOXYPEPT_ZN_2"/>
    <property type="match status" value="1"/>
</dbReference>
<evidence type="ECO:0000256" key="5">
    <source>
        <dbReference type="ARBA" id="ARBA00022692"/>
    </source>
</evidence>
<name>A0A821NWQ3_9NEOP</name>
<sequence>MHLIRLFFKRILDDFRQKKLIPLKILCFVHASTQLVLYPYLTIHMRELGINVEETAVMSSLTPLFLIMIPPLAGLFADKIGNFRLLLALTSSMGGLSALLLLLVPVGRYTITYPPAVELIASCDSAVLHLQDVRQYSCHPIHPYEHDTNLTLQSCGFVCQSLNVSKDMHVVLKSKSYNVNLKSLTRSQRLIYRNVINPISEDFDSKDRKRVRILTNNPNFNSTITQVSDSKIYFPTPQLYTMNCNDINNITCLFGNFDLISELEKDIHEDYRARIARRIEDDVDESPVYSINAIQSRNKPFKDFEGDDSTTCIDRFKEAENDVEVMVQVGYKEFSKCYSACAMTTPRASLCENSQQQIDIDPSFTFWSYMALRVLIGIIGGTSFALFEGAVIAIIREQEADYGMQKVYGSVGGIISSPISGLFIDYASRGKGYTDFRPAFYMYAVLKVMSGILVLGLDLEFKKPAKTLVKDVITVFKNFEIVALLIVCIVMGTAWGYLESFLFWFLQDLGASQSLMGITITVGGIAGLPLLVLSGPIIKKIGHSNVLFIGFIFYAIRLFGYSFIYNPWLSLIFEAMESVTLSLSFTAAVTYAALLSSTTTDSSVQGLLGGLYYGVGKGAGSLIGGYLMKFFGTRLTYRLFAAATLVTGLFYFVFNRFCIRKFVKCRENDTSAKNNANVESCETSHIKANIDVAADKMSSEMTGLDRLKLVKDTTDGGSDSGVENPAYLDNELCKDDTKKIQEKRLT</sequence>
<keyword evidence="5 10" id="KW-0812">Transmembrane</keyword>
<evidence type="ECO:0000256" key="7">
    <source>
        <dbReference type="ARBA" id="ARBA00022833"/>
    </source>
</evidence>
<comment type="subcellular location">
    <subcellularLocation>
        <location evidence="2">Membrane</location>
        <topology evidence="2">Multi-pass membrane protein</topology>
    </subcellularLocation>
</comment>
<dbReference type="EMBL" id="CAJOBZ010000005">
    <property type="protein sequence ID" value="CAF4794290.1"/>
    <property type="molecule type" value="Genomic_DNA"/>
</dbReference>
<dbReference type="SUPFAM" id="SSF103473">
    <property type="entry name" value="MFS general substrate transporter"/>
    <property type="match status" value="2"/>
</dbReference>
<dbReference type="GO" id="GO:0016020">
    <property type="term" value="C:membrane"/>
    <property type="evidence" value="ECO:0007669"/>
    <property type="project" value="UniProtKB-SubCell"/>
</dbReference>
<feature type="transmembrane region" description="Helical" evidence="10">
    <location>
        <begin position="366"/>
        <end position="395"/>
    </location>
</feature>
<proteinExistence type="inferred from homology"/>
<dbReference type="AlphaFoldDB" id="A0A821NWQ3"/>
<evidence type="ECO:0000256" key="10">
    <source>
        <dbReference type="SAM" id="Phobius"/>
    </source>
</evidence>